<reference evidence="2" key="1">
    <citation type="journal article" date="2020" name="Stud. Mycol.">
        <title>101 Dothideomycetes genomes: a test case for predicting lifestyles and emergence of pathogens.</title>
        <authorList>
            <person name="Haridas S."/>
            <person name="Albert R."/>
            <person name="Binder M."/>
            <person name="Bloem J."/>
            <person name="Labutti K."/>
            <person name="Salamov A."/>
            <person name="Andreopoulos B."/>
            <person name="Baker S."/>
            <person name="Barry K."/>
            <person name="Bills G."/>
            <person name="Bluhm B."/>
            <person name="Cannon C."/>
            <person name="Castanera R."/>
            <person name="Culley D."/>
            <person name="Daum C."/>
            <person name="Ezra D."/>
            <person name="Gonzalez J."/>
            <person name="Henrissat B."/>
            <person name="Kuo A."/>
            <person name="Liang C."/>
            <person name="Lipzen A."/>
            <person name="Lutzoni F."/>
            <person name="Magnuson J."/>
            <person name="Mondo S."/>
            <person name="Nolan M."/>
            <person name="Ohm R."/>
            <person name="Pangilinan J."/>
            <person name="Park H.-J."/>
            <person name="Ramirez L."/>
            <person name="Alfaro M."/>
            <person name="Sun H."/>
            <person name="Tritt A."/>
            <person name="Yoshinaga Y."/>
            <person name="Zwiers L.-H."/>
            <person name="Turgeon B."/>
            <person name="Goodwin S."/>
            <person name="Spatafora J."/>
            <person name="Crous P."/>
            <person name="Grigoriev I."/>
        </authorList>
    </citation>
    <scope>NUCLEOTIDE SEQUENCE</scope>
    <source>
        <strain evidence="2">CBS 109.77</strain>
    </source>
</reference>
<dbReference type="Proteomes" id="UP000799757">
    <property type="component" value="Unassembled WGS sequence"/>
</dbReference>
<sequence length="160" mass="18593">MTDNETLKAESVQDEAPQELVSRPSSTDTERPPSTQRVNQDAQNDPPSEHEEVLENEESDPAANIADFDWEELALRYHGDIRKCEGNEAELMQEWEELMNYFRIWAESGHAHETDRTFSRFQTRISYVQNSEDKLERTRIHYTNVVKAFESAMSLLSNIN</sequence>
<accession>A0A6A6XUY2</accession>
<protein>
    <submittedName>
        <fullName evidence="2">Uncharacterized protein</fullName>
    </submittedName>
</protein>
<organism evidence="2 3">
    <name type="scientific">Melanomma pulvis-pyrius CBS 109.77</name>
    <dbReference type="NCBI Taxonomy" id="1314802"/>
    <lineage>
        <taxon>Eukaryota</taxon>
        <taxon>Fungi</taxon>
        <taxon>Dikarya</taxon>
        <taxon>Ascomycota</taxon>
        <taxon>Pezizomycotina</taxon>
        <taxon>Dothideomycetes</taxon>
        <taxon>Pleosporomycetidae</taxon>
        <taxon>Pleosporales</taxon>
        <taxon>Melanommataceae</taxon>
        <taxon>Melanomma</taxon>
    </lineage>
</organism>
<gene>
    <name evidence="2" type="ORF">K505DRAFT_229634</name>
</gene>
<proteinExistence type="predicted"/>
<name>A0A6A6XUY2_9PLEO</name>
<evidence type="ECO:0000313" key="2">
    <source>
        <dbReference type="EMBL" id="KAF2800058.1"/>
    </source>
</evidence>
<evidence type="ECO:0000256" key="1">
    <source>
        <dbReference type="SAM" id="MobiDB-lite"/>
    </source>
</evidence>
<evidence type="ECO:0000313" key="3">
    <source>
        <dbReference type="Proteomes" id="UP000799757"/>
    </source>
</evidence>
<dbReference type="AlphaFoldDB" id="A0A6A6XUY2"/>
<keyword evidence="3" id="KW-1185">Reference proteome</keyword>
<feature type="region of interest" description="Disordered" evidence="1">
    <location>
        <begin position="1"/>
        <end position="63"/>
    </location>
</feature>
<feature type="compositionally biased region" description="Polar residues" evidence="1">
    <location>
        <begin position="23"/>
        <end position="46"/>
    </location>
</feature>
<dbReference type="EMBL" id="MU001754">
    <property type="protein sequence ID" value="KAF2800058.1"/>
    <property type="molecule type" value="Genomic_DNA"/>
</dbReference>
<dbReference type="OrthoDB" id="5335351at2759"/>